<evidence type="ECO:0000313" key="2">
    <source>
        <dbReference type="Proteomes" id="UP000809621"/>
    </source>
</evidence>
<keyword evidence="2" id="KW-1185">Reference proteome</keyword>
<dbReference type="EMBL" id="JAFEUM010000009">
    <property type="protein sequence ID" value="MBM7038211.1"/>
    <property type="molecule type" value="Genomic_DNA"/>
</dbReference>
<gene>
    <name evidence="1" type="ORF">JQC93_17595</name>
</gene>
<proteinExistence type="predicted"/>
<accession>A0ABS2HNE5</accession>
<dbReference type="RefSeq" id="WP_205159681.1">
    <property type="nucleotide sequence ID" value="NZ_JAFEUM010000009.1"/>
</dbReference>
<comment type="caution">
    <text evidence="1">The sequence shown here is derived from an EMBL/GenBank/DDBJ whole genome shotgun (WGS) entry which is preliminary data.</text>
</comment>
<sequence>MTKQEYLSHQKAFNSLRLETPRLTIREYCEQNGMHYNTARRHIKLNQFNLSHHSTSPYGSAAENKKHNWPVLLERYLISSIHDPDIFPIDFAKSHDIPYSILRRNFSSLKTNPEISGLWELHFRQKALLKSLKLNDISLVHFEKQRRAILSELNDELALCRLTNVEDFKD</sequence>
<name>A0ABS2HNE5_9VIBR</name>
<reference evidence="1 2" key="1">
    <citation type="submission" date="2021-02" db="EMBL/GenBank/DDBJ databases">
        <authorList>
            <person name="Park J.-S."/>
        </authorList>
    </citation>
    <scope>NUCLEOTIDE SEQUENCE [LARGE SCALE GENOMIC DNA]</scope>
    <source>
        <strain evidence="1 2">188UL20-2</strain>
    </source>
</reference>
<protein>
    <submittedName>
        <fullName evidence="1">Uncharacterized protein</fullName>
    </submittedName>
</protein>
<evidence type="ECO:0000313" key="1">
    <source>
        <dbReference type="EMBL" id="MBM7038211.1"/>
    </source>
</evidence>
<organism evidence="1 2">
    <name type="scientific">Vibrio ulleungensis</name>
    <dbReference type="NCBI Taxonomy" id="2807619"/>
    <lineage>
        <taxon>Bacteria</taxon>
        <taxon>Pseudomonadati</taxon>
        <taxon>Pseudomonadota</taxon>
        <taxon>Gammaproteobacteria</taxon>
        <taxon>Vibrionales</taxon>
        <taxon>Vibrionaceae</taxon>
        <taxon>Vibrio</taxon>
    </lineage>
</organism>
<dbReference type="Proteomes" id="UP000809621">
    <property type="component" value="Unassembled WGS sequence"/>
</dbReference>